<dbReference type="AlphaFoldDB" id="A0A645EA73"/>
<protein>
    <submittedName>
        <fullName evidence="1">Uncharacterized protein</fullName>
    </submittedName>
</protein>
<evidence type="ECO:0000313" key="1">
    <source>
        <dbReference type="EMBL" id="MPM97713.1"/>
    </source>
</evidence>
<name>A0A645EA73_9ZZZZ</name>
<dbReference type="EMBL" id="VSSQ01043947">
    <property type="protein sequence ID" value="MPM97713.1"/>
    <property type="molecule type" value="Genomic_DNA"/>
</dbReference>
<proteinExistence type="predicted"/>
<comment type="caution">
    <text evidence="1">The sequence shown here is derived from an EMBL/GenBank/DDBJ whole genome shotgun (WGS) entry which is preliminary data.</text>
</comment>
<organism evidence="1">
    <name type="scientific">bioreactor metagenome</name>
    <dbReference type="NCBI Taxonomy" id="1076179"/>
    <lineage>
        <taxon>unclassified sequences</taxon>
        <taxon>metagenomes</taxon>
        <taxon>ecological metagenomes</taxon>
    </lineage>
</organism>
<reference evidence="1" key="1">
    <citation type="submission" date="2019-08" db="EMBL/GenBank/DDBJ databases">
        <authorList>
            <person name="Kucharzyk K."/>
            <person name="Murdoch R.W."/>
            <person name="Higgins S."/>
            <person name="Loffler F."/>
        </authorList>
    </citation>
    <scope>NUCLEOTIDE SEQUENCE</scope>
</reference>
<accession>A0A645EA73</accession>
<sequence>MVIVRGADEPVVGNIHQLPQVLDALGPLHNPVHELLGGDAGLLGLCLDLLTVLVGAGQEHDVIAVEPLIAGNRIGGNGAVGVADVQLVRRVIDGRGDIKSLFFHGLFPPFPSPE</sequence>
<gene>
    <name evidence="1" type="ORF">SDC9_144890</name>
</gene>